<name>A0A918C718_9DEIO</name>
<keyword evidence="2" id="KW-1185">Reference proteome</keyword>
<sequence length="99" mass="10935">MTMHHVRPPVSLPLVPQLPPRVQASDRVFGAYVFEVTVPEGQVLHPVEGWTLRLWPQARLGDGTLEARADGSEPLSDLLDQLGAQRIRPLGPIRVRKSG</sequence>
<accession>A0A918C718</accession>
<dbReference type="AlphaFoldDB" id="A0A918C718"/>
<evidence type="ECO:0000313" key="2">
    <source>
        <dbReference type="Proteomes" id="UP000603865"/>
    </source>
</evidence>
<dbReference type="EMBL" id="BMQL01000010">
    <property type="protein sequence ID" value="GGR08965.1"/>
    <property type="molecule type" value="Genomic_DNA"/>
</dbReference>
<comment type="caution">
    <text evidence="1">The sequence shown here is derived from an EMBL/GenBank/DDBJ whole genome shotgun (WGS) entry which is preliminary data.</text>
</comment>
<reference evidence="1" key="2">
    <citation type="submission" date="2020-09" db="EMBL/GenBank/DDBJ databases">
        <authorList>
            <person name="Sun Q."/>
            <person name="Ohkuma M."/>
        </authorList>
    </citation>
    <scope>NUCLEOTIDE SEQUENCE</scope>
    <source>
        <strain evidence="1">JCM 31311</strain>
    </source>
</reference>
<organism evidence="1 2">
    <name type="scientific">Deinococcus ruber</name>
    <dbReference type="NCBI Taxonomy" id="1848197"/>
    <lineage>
        <taxon>Bacteria</taxon>
        <taxon>Thermotogati</taxon>
        <taxon>Deinococcota</taxon>
        <taxon>Deinococci</taxon>
        <taxon>Deinococcales</taxon>
        <taxon>Deinococcaceae</taxon>
        <taxon>Deinococcus</taxon>
    </lineage>
</organism>
<dbReference type="RefSeq" id="WP_189090325.1">
    <property type="nucleotide sequence ID" value="NZ_BMQL01000010.1"/>
</dbReference>
<reference evidence="1" key="1">
    <citation type="journal article" date="2014" name="Int. J. Syst. Evol. Microbiol.">
        <title>Complete genome sequence of Corynebacterium casei LMG S-19264T (=DSM 44701T), isolated from a smear-ripened cheese.</title>
        <authorList>
            <consortium name="US DOE Joint Genome Institute (JGI-PGF)"/>
            <person name="Walter F."/>
            <person name="Albersmeier A."/>
            <person name="Kalinowski J."/>
            <person name="Ruckert C."/>
        </authorList>
    </citation>
    <scope>NUCLEOTIDE SEQUENCE</scope>
    <source>
        <strain evidence="1">JCM 31311</strain>
    </source>
</reference>
<dbReference type="Proteomes" id="UP000603865">
    <property type="component" value="Unassembled WGS sequence"/>
</dbReference>
<evidence type="ECO:0000313" key="1">
    <source>
        <dbReference type="EMBL" id="GGR08965.1"/>
    </source>
</evidence>
<protein>
    <submittedName>
        <fullName evidence="1">Uncharacterized protein</fullName>
    </submittedName>
</protein>
<proteinExistence type="predicted"/>
<gene>
    <name evidence="1" type="ORF">GCM10008957_22260</name>
</gene>